<dbReference type="EMBL" id="JACASF010000001">
    <property type="protein sequence ID" value="KAF6500826.1"/>
    <property type="molecule type" value="Genomic_DNA"/>
</dbReference>
<accession>A0A7J8JVE1</accession>
<gene>
    <name evidence="2" type="ORF">HJG59_007866</name>
</gene>
<sequence>MRPADPACPGRPGAELASLRLWFHAAASILRHSPPDVLPSPSDLLFLKNHNVFPLPTAPVSLKQHGAGAGAFGPVHLPTPPLDHRPQSSPPAARWPSGLPHLERAGGPAQTLSPWSWDPGAKRSLHVAEMEAMF</sequence>
<dbReference type="AlphaFoldDB" id="A0A7J8JVE1"/>
<name>A0A7J8JVE1_MOLMO</name>
<comment type="caution">
    <text evidence="2">The sequence shown here is derived from an EMBL/GenBank/DDBJ whole genome shotgun (WGS) entry which is preliminary data.</text>
</comment>
<dbReference type="InParanoid" id="A0A7J8JVE1"/>
<evidence type="ECO:0000313" key="3">
    <source>
        <dbReference type="Proteomes" id="UP000550707"/>
    </source>
</evidence>
<reference evidence="2 3" key="1">
    <citation type="journal article" date="2020" name="Nature">
        <title>Six reference-quality genomes reveal evolution of bat adaptations.</title>
        <authorList>
            <person name="Jebb D."/>
            <person name="Huang Z."/>
            <person name="Pippel M."/>
            <person name="Hughes G.M."/>
            <person name="Lavrichenko K."/>
            <person name="Devanna P."/>
            <person name="Winkler S."/>
            <person name="Jermiin L.S."/>
            <person name="Skirmuntt E.C."/>
            <person name="Katzourakis A."/>
            <person name="Burkitt-Gray L."/>
            <person name="Ray D.A."/>
            <person name="Sullivan K.A.M."/>
            <person name="Roscito J.G."/>
            <person name="Kirilenko B.M."/>
            <person name="Davalos L.M."/>
            <person name="Corthals A.P."/>
            <person name="Power M.L."/>
            <person name="Jones G."/>
            <person name="Ransome R.D."/>
            <person name="Dechmann D.K.N."/>
            <person name="Locatelli A.G."/>
            <person name="Puechmaille S.J."/>
            <person name="Fedrigo O."/>
            <person name="Jarvis E.D."/>
            <person name="Hiller M."/>
            <person name="Vernes S.C."/>
            <person name="Myers E.W."/>
            <person name="Teeling E.C."/>
        </authorList>
    </citation>
    <scope>NUCLEOTIDE SEQUENCE [LARGE SCALE GENOMIC DNA]</scope>
    <source>
        <strain evidence="2">MMolMol1</strain>
        <tissue evidence="2">Muscle</tissue>
    </source>
</reference>
<feature type="region of interest" description="Disordered" evidence="1">
    <location>
        <begin position="71"/>
        <end position="118"/>
    </location>
</feature>
<keyword evidence="3" id="KW-1185">Reference proteome</keyword>
<proteinExistence type="predicted"/>
<evidence type="ECO:0000256" key="1">
    <source>
        <dbReference type="SAM" id="MobiDB-lite"/>
    </source>
</evidence>
<evidence type="ECO:0000313" key="2">
    <source>
        <dbReference type="EMBL" id="KAF6500826.1"/>
    </source>
</evidence>
<organism evidence="2 3">
    <name type="scientific">Molossus molossus</name>
    <name type="common">Pallas' mastiff bat</name>
    <name type="synonym">Vespertilio molossus</name>
    <dbReference type="NCBI Taxonomy" id="27622"/>
    <lineage>
        <taxon>Eukaryota</taxon>
        <taxon>Metazoa</taxon>
        <taxon>Chordata</taxon>
        <taxon>Craniata</taxon>
        <taxon>Vertebrata</taxon>
        <taxon>Euteleostomi</taxon>
        <taxon>Mammalia</taxon>
        <taxon>Eutheria</taxon>
        <taxon>Laurasiatheria</taxon>
        <taxon>Chiroptera</taxon>
        <taxon>Yangochiroptera</taxon>
        <taxon>Molossidae</taxon>
        <taxon>Molossus</taxon>
    </lineage>
</organism>
<dbReference type="Proteomes" id="UP000550707">
    <property type="component" value="Unassembled WGS sequence"/>
</dbReference>
<protein>
    <submittedName>
        <fullName evidence="2">Uncharacterized protein</fullName>
    </submittedName>
</protein>